<name>A0A9N9F488_9GLOM</name>
<accession>A0A9N9F488</accession>
<organism evidence="1 2">
    <name type="scientific">Dentiscutata erythropus</name>
    <dbReference type="NCBI Taxonomy" id="1348616"/>
    <lineage>
        <taxon>Eukaryota</taxon>
        <taxon>Fungi</taxon>
        <taxon>Fungi incertae sedis</taxon>
        <taxon>Mucoromycota</taxon>
        <taxon>Glomeromycotina</taxon>
        <taxon>Glomeromycetes</taxon>
        <taxon>Diversisporales</taxon>
        <taxon>Gigasporaceae</taxon>
        <taxon>Dentiscutata</taxon>
    </lineage>
</organism>
<protein>
    <submittedName>
        <fullName evidence="1">17912_t:CDS:1</fullName>
    </submittedName>
</protein>
<evidence type="ECO:0000313" key="1">
    <source>
        <dbReference type="EMBL" id="CAG8507781.1"/>
    </source>
</evidence>
<gene>
    <name evidence="1" type="ORF">DERYTH_LOCUS3228</name>
</gene>
<proteinExistence type="predicted"/>
<dbReference type="Proteomes" id="UP000789405">
    <property type="component" value="Unassembled WGS sequence"/>
</dbReference>
<comment type="caution">
    <text evidence="1">The sequence shown here is derived from an EMBL/GenBank/DDBJ whole genome shotgun (WGS) entry which is preliminary data.</text>
</comment>
<dbReference type="OrthoDB" id="2483447at2759"/>
<dbReference type="EMBL" id="CAJVPY010001115">
    <property type="protein sequence ID" value="CAG8507781.1"/>
    <property type="molecule type" value="Genomic_DNA"/>
</dbReference>
<dbReference type="AlphaFoldDB" id="A0A9N9F488"/>
<sequence length="84" mass="9683">FLQHLEASNVLFTKLIRSSKPEFHTKIAGLLKEGPALKEVITLMLQNPDKEKEILTKFKVKAMKNDKVKTFDFENESDSNDGYR</sequence>
<feature type="non-terminal residue" evidence="1">
    <location>
        <position position="1"/>
    </location>
</feature>
<keyword evidence="2" id="KW-1185">Reference proteome</keyword>
<evidence type="ECO:0000313" key="2">
    <source>
        <dbReference type="Proteomes" id="UP000789405"/>
    </source>
</evidence>
<reference evidence="1" key="1">
    <citation type="submission" date="2021-06" db="EMBL/GenBank/DDBJ databases">
        <authorList>
            <person name="Kallberg Y."/>
            <person name="Tangrot J."/>
            <person name="Rosling A."/>
        </authorList>
    </citation>
    <scope>NUCLEOTIDE SEQUENCE</scope>
    <source>
        <strain evidence="1">MA453B</strain>
    </source>
</reference>